<reference evidence="4 5" key="1">
    <citation type="journal article" date="2010" name="Stand. Genomic Sci.">
        <title>Complete genome sequence of Arcanobacterium haemolyticum type strain (11018).</title>
        <authorList>
            <person name="Yasawong M."/>
            <person name="Teshima H."/>
            <person name="Lapidus A."/>
            <person name="Nolan M."/>
            <person name="Lucas S."/>
            <person name="Glavina Del Rio T."/>
            <person name="Tice H."/>
            <person name="Cheng J."/>
            <person name="Bruce D."/>
            <person name="Detter C."/>
            <person name="Tapia R."/>
            <person name="Han C."/>
            <person name="Goodwin L."/>
            <person name="Pitluck S."/>
            <person name="Liolios K."/>
            <person name="Ivanova N."/>
            <person name="Mavromatis K."/>
            <person name="Mikhailova N."/>
            <person name="Pati A."/>
            <person name="Chen A."/>
            <person name="Palaniappan K."/>
            <person name="Land M."/>
            <person name="Hauser L."/>
            <person name="Chang Y."/>
            <person name="Jeffries C."/>
            <person name="Rohde M."/>
            <person name="Sikorski J."/>
            <person name="Pukall R."/>
            <person name="Goker M."/>
            <person name="Woyke T."/>
            <person name="Bristow J."/>
            <person name="Eisen J."/>
            <person name="Markowitz V."/>
            <person name="Hugenholtz P."/>
            <person name="Kyrpides N."/>
            <person name="Klenk H."/>
        </authorList>
    </citation>
    <scope>NUCLEOTIDE SEQUENCE [LARGE SCALE GENOMIC DNA]</scope>
    <source>
        <strain evidence="5">ATCC 9345 / DSM 20595 / CCUG 17215 / LMG 16163 / NBRC 15585 / NCTC 8452 / 11018</strain>
    </source>
</reference>
<dbReference type="SUPFAM" id="SSF53218">
    <property type="entry name" value="Molybdenum cofactor biosynthesis proteins"/>
    <property type="match status" value="1"/>
</dbReference>
<dbReference type="InterPro" id="IPR001453">
    <property type="entry name" value="MoaB/Mog_dom"/>
</dbReference>
<dbReference type="HOGENOM" id="CLU_077358_4_2_11"/>
<dbReference type="InterPro" id="IPR051920">
    <property type="entry name" value="MPT_Adenylyltrnsfr/MoaC-Rel"/>
</dbReference>
<dbReference type="PANTHER" id="PTHR43764:SF1">
    <property type="entry name" value="MOLYBDOPTERIN MOLYBDOTRANSFERASE"/>
    <property type="match status" value="1"/>
</dbReference>
<proteinExistence type="predicted"/>
<dbReference type="InterPro" id="IPR008284">
    <property type="entry name" value="MoCF_biosynth_CS"/>
</dbReference>
<dbReference type="RefSeq" id="WP_013169739.1">
    <property type="nucleotide sequence ID" value="NC_014218.1"/>
</dbReference>
<comment type="pathway">
    <text evidence="1">Cofactor biosynthesis; molybdopterin biosynthesis.</text>
</comment>
<feature type="domain" description="MoaB/Mog" evidence="3">
    <location>
        <begin position="8"/>
        <end position="132"/>
    </location>
</feature>
<gene>
    <name evidence="4" type="ordered locus">Arch_0493</name>
</gene>
<dbReference type="PANTHER" id="PTHR43764">
    <property type="entry name" value="MOLYBDENUM COFACTOR BIOSYNTHESIS"/>
    <property type="match status" value="1"/>
</dbReference>
<protein>
    <submittedName>
        <fullName evidence="4">Molybdopterin binding domain protein</fullName>
    </submittedName>
</protein>
<evidence type="ECO:0000256" key="1">
    <source>
        <dbReference type="ARBA" id="ARBA00005046"/>
    </source>
</evidence>
<dbReference type="Proteomes" id="UP000000376">
    <property type="component" value="Chromosome"/>
</dbReference>
<evidence type="ECO:0000259" key="3">
    <source>
        <dbReference type="SMART" id="SM00852"/>
    </source>
</evidence>
<dbReference type="AlphaFoldDB" id="D7BMU2"/>
<dbReference type="eggNOG" id="COG0521">
    <property type="taxonomic scope" value="Bacteria"/>
</dbReference>
<name>D7BMU2_ARCHD</name>
<dbReference type="Gene3D" id="3.40.980.10">
    <property type="entry name" value="MoaB/Mog-like domain"/>
    <property type="match status" value="1"/>
</dbReference>
<dbReference type="GO" id="GO:0006777">
    <property type="term" value="P:Mo-molybdopterin cofactor biosynthetic process"/>
    <property type="evidence" value="ECO:0007669"/>
    <property type="project" value="UniProtKB-KW"/>
</dbReference>
<dbReference type="EMBL" id="CP002045">
    <property type="protein sequence ID" value="ADH92241.1"/>
    <property type="molecule type" value="Genomic_DNA"/>
</dbReference>
<organism evidence="4 5">
    <name type="scientific">Arcanobacterium haemolyticum (strain ATCC 9345 / DSM 20595 / CCM 5947 / CCUG 17215 / LMG 16163 / NBRC 15585 / NCTC 8452 / 11018)</name>
    <dbReference type="NCBI Taxonomy" id="644284"/>
    <lineage>
        <taxon>Bacteria</taxon>
        <taxon>Bacillati</taxon>
        <taxon>Actinomycetota</taxon>
        <taxon>Actinomycetes</taxon>
        <taxon>Actinomycetales</taxon>
        <taxon>Actinomycetaceae</taxon>
        <taxon>Arcanobacterium</taxon>
    </lineage>
</organism>
<dbReference type="STRING" id="644284.Arch_0493"/>
<evidence type="ECO:0000313" key="4">
    <source>
        <dbReference type="EMBL" id="ADH92241.1"/>
    </source>
</evidence>
<dbReference type="SMART" id="SM00852">
    <property type="entry name" value="MoCF_biosynth"/>
    <property type="match status" value="1"/>
</dbReference>
<keyword evidence="5" id="KW-1185">Reference proteome</keyword>
<dbReference type="KEGG" id="ahe:Arch_0493"/>
<accession>D7BMU2</accession>
<dbReference type="Pfam" id="PF00994">
    <property type="entry name" value="MoCF_biosynth"/>
    <property type="match status" value="1"/>
</dbReference>
<dbReference type="UniPathway" id="UPA00344"/>
<dbReference type="InterPro" id="IPR036425">
    <property type="entry name" value="MoaB/Mog-like_dom_sf"/>
</dbReference>
<evidence type="ECO:0000256" key="2">
    <source>
        <dbReference type="ARBA" id="ARBA00023150"/>
    </source>
</evidence>
<dbReference type="PROSITE" id="PS01078">
    <property type="entry name" value="MOCF_BIOSYNTHESIS_1"/>
    <property type="match status" value="1"/>
</dbReference>
<sequence length="169" mass="18077">MDGMVTAAIVRISDSVTSTEQIDPLIARVVQAFSTIDVSVIPTLYSRDDVRDIAQAVEVAGLNQVDVVITIGGTGISPLDYTARAMDPLLRFDIPGIPEAIRAYAYSHGDTSALLWRCRAGVLVAGPKRILVVNTADTDLGVEAALNTLIPLLPIALTTIHKNNNTRQL</sequence>
<keyword evidence="2" id="KW-0501">Molybdenum cofactor biosynthesis</keyword>
<evidence type="ECO:0000313" key="5">
    <source>
        <dbReference type="Proteomes" id="UP000000376"/>
    </source>
</evidence>